<dbReference type="PRINTS" id="PR00092">
    <property type="entry name" value="TYROSINASE"/>
</dbReference>
<evidence type="ECO:0000313" key="5">
    <source>
        <dbReference type="Proteomes" id="UP001149074"/>
    </source>
</evidence>
<reference evidence="4" key="2">
    <citation type="journal article" date="2023" name="IMA Fungus">
        <title>Comparative genomic study of the Penicillium genus elucidates a diverse pangenome and 15 lateral gene transfer events.</title>
        <authorList>
            <person name="Petersen C."/>
            <person name="Sorensen T."/>
            <person name="Nielsen M.R."/>
            <person name="Sondergaard T.E."/>
            <person name="Sorensen J.L."/>
            <person name="Fitzpatrick D.A."/>
            <person name="Frisvad J.C."/>
            <person name="Nielsen K.L."/>
        </authorList>
    </citation>
    <scope>NUCLEOTIDE SEQUENCE</scope>
    <source>
        <strain evidence="4">IBT 30761</strain>
    </source>
</reference>
<reference evidence="4" key="1">
    <citation type="submission" date="2022-11" db="EMBL/GenBank/DDBJ databases">
        <authorList>
            <person name="Petersen C."/>
        </authorList>
    </citation>
    <scope>NUCLEOTIDE SEQUENCE</scope>
    <source>
        <strain evidence="4">IBT 30761</strain>
    </source>
</reference>
<dbReference type="Proteomes" id="UP001149074">
    <property type="component" value="Unassembled WGS sequence"/>
</dbReference>
<dbReference type="AlphaFoldDB" id="A0A9W9EXD0"/>
<feature type="domain" description="Tyrosinase copper-binding" evidence="3">
    <location>
        <begin position="312"/>
        <end position="323"/>
    </location>
</feature>
<dbReference type="GO" id="GO:0046872">
    <property type="term" value="F:metal ion binding"/>
    <property type="evidence" value="ECO:0007669"/>
    <property type="project" value="UniProtKB-KW"/>
</dbReference>
<dbReference type="InterPro" id="IPR002227">
    <property type="entry name" value="Tyrosinase_Cu-bd"/>
</dbReference>
<comment type="caution">
    <text evidence="4">The sequence shown here is derived from an EMBL/GenBank/DDBJ whole genome shotgun (WGS) entry which is preliminary data.</text>
</comment>
<dbReference type="InterPro" id="IPR050316">
    <property type="entry name" value="Tyrosinase/Hemocyanin"/>
</dbReference>
<gene>
    <name evidence="4" type="ORF">N7532_008452</name>
</gene>
<protein>
    <submittedName>
        <fullName evidence="4">Di-copper centre-containing protein</fullName>
    </submittedName>
</protein>
<accession>A0A9W9EXD0</accession>
<keyword evidence="2" id="KW-0732">Signal</keyword>
<proteinExistence type="predicted"/>
<feature type="signal peptide" evidence="2">
    <location>
        <begin position="1"/>
        <end position="17"/>
    </location>
</feature>
<feature type="chain" id="PRO_5040873972" evidence="2">
    <location>
        <begin position="18"/>
        <end position="390"/>
    </location>
</feature>
<dbReference type="GeneID" id="81359923"/>
<organism evidence="4 5">
    <name type="scientific">Penicillium argentinense</name>
    <dbReference type="NCBI Taxonomy" id="1131581"/>
    <lineage>
        <taxon>Eukaryota</taxon>
        <taxon>Fungi</taxon>
        <taxon>Dikarya</taxon>
        <taxon>Ascomycota</taxon>
        <taxon>Pezizomycotina</taxon>
        <taxon>Eurotiomycetes</taxon>
        <taxon>Eurotiomycetidae</taxon>
        <taxon>Eurotiales</taxon>
        <taxon>Aspergillaceae</taxon>
        <taxon>Penicillium</taxon>
    </lineage>
</organism>
<dbReference type="RefSeq" id="XP_056471750.1">
    <property type="nucleotide sequence ID" value="XM_056620944.1"/>
</dbReference>
<dbReference type="Pfam" id="PF00264">
    <property type="entry name" value="Tyrosinase"/>
    <property type="match status" value="1"/>
</dbReference>
<dbReference type="PROSITE" id="PS00498">
    <property type="entry name" value="TYROSINASE_2"/>
    <property type="match status" value="1"/>
</dbReference>
<dbReference type="SUPFAM" id="SSF48056">
    <property type="entry name" value="Di-copper centre-containing domain"/>
    <property type="match status" value="1"/>
</dbReference>
<evidence type="ECO:0000259" key="3">
    <source>
        <dbReference type="PROSITE" id="PS00498"/>
    </source>
</evidence>
<evidence type="ECO:0000256" key="1">
    <source>
        <dbReference type="ARBA" id="ARBA00022723"/>
    </source>
</evidence>
<dbReference type="GO" id="GO:0016491">
    <property type="term" value="F:oxidoreductase activity"/>
    <property type="evidence" value="ECO:0007669"/>
    <property type="project" value="InterPro"/>
</dbReference>
<evidence type="ECO:0000313" key="4">
    <source>
        <dbReference type="EMBL" id="KAJ5089768.1"/>
    </source>
</evidence>
<keyword evidence="5" id="KW-1185">Reference proteome</keyword>
<dbReference type="PANTHER" id="PTHR11474">
    <property type="entry name" value="TYROSINASE FAMILY MEMBER"/>
    <property type="match status" value="1"/>
</dbReference>
<dbReference type="EMBL" id="JAPQKI010000009">
    <property type="protein sequence ID" value="KAJ5089768.1"/>
    <property type="molecule type" value="Genomic_DNA"/>
</dbReference>
<dbReference type="PANTHER" id="PTHR11474:SF116">
    <property type="entry name" value="TYROSINASE"/>
    <property type="match status" value="1"/>
</dbReference>
<name>A0A9W9EXD0_9EURO</name>
<dbReference type="Gene3D" id="1.10.1280.10">
    <property type="entry name" value="Di-copper center containing domain from catechol oxidase"/>
    <property type="match status" value="1"/>
</dbReference>
<dbReference type="InterPro" id="IPR008922">
    <property type="entry name" value="Di-copper_centre_dom_sf"/>
</dbReference>
<sequence length="390" mass="43273">MVAAKILAVGLVSGALGGSIIAEKAHLQLQRLAEIARGVAISHVAHGPLQHEGCTQQALSVRRDWRAFTRREKKAYINSVLCLQKLPSQTPHHLAPGTRSRYDDFVATHINQTLEIHYTGTFLAWHRYFIWTFEQALRNECGYTGDYPYWDWGADVDAMEKSPVFDGSDTSLSGNGAYIPKQPEVRLSLEGHPDIFLPAGTGGGCVTSGPFKNYTISMGPADLVVPGRNVSTRKHPLTYNPRCLRRDLTSAILRKFNTYPDIVNLIVQSKDVWDFEMLMQGFPDSGLIGVHGGGHFSMGGDPGRDVYVSPGDPAFWHHHNMIDRVWWIWQNLDLKNRQYDISGTGTFLNVPPTPNTTLETVINVGYAGGDPIAMKNIMSTTAGPFCYIYL</sequence>
<evidence type="ECO:0000256" key="2">
    <source>
        <dbReference type="SAM" id="SignalP"/>
    </source>
</evidence>
<dbReference type="OrthoDB" id="6132182at2759"/>
<keyword evidence="1" id="KW-0479">Metal-binding</keyword>